<keyword evidence="1 6" id="KW-0963">Cytoplasm</keyword>
<proteinExistence type="inferred from homology"/>
<keyword evidence="2 6" id="KW-0805">Transcription regulation</keyword>
<organism evidence="8 9">
    <name type="scientific">Sporosarcina koreensis</name>
    <dbReference type="NCBI Taxonomy" id="334735"/>
    <lineage>
        <taxon>Bacteria</taxon>
        <taxon>Bacillati</taxon>
        <taxon>Bacillota</taxon>
        <taxon>Bacilli</taxon>
        <taxon>Bacillales</taxon>
        <taxon>Caryophanaceae</taxon>
        <taxon>Sporosarcina</taxon>
    </lineage>
</organism>
<dbReference type="SUPFAM" id="SSF88946">
    <property type="entry name" value="Sigma2 domain of RNA polymerase sigma factors"/>
    <property type="match status" value="1"/>
</dbReference>
<dbReference type="InterPro" id="IPR013325">
    <property type="entry name" value="RNA_pol_sigma_r2"/>
</dbReference>
<keyword evidence="5 6" id="KW-0804">Transcription</keyword>
<evidence type="ECO:0000256" key="3">
    <source>
        <dbReference type="ARBA" id="ARBA00023082"/>
    </source>
</evidence>
<gene>
    <name evidence="6 8" type="primary">sigI</name>
    <name evidence="8" type="ORF">ACFPTP_06495</name>
</gene>
<sequence length="250" mass="28981">MLLSIIQGIFNKKKSDTALNELVWKAKTGDEKVMNDLLIAFTPFMKKTASFVCDRFIDDSDEEFSVAMVGFHEAVLKYKPEENASLQTFAHLIMKRRLIDHIRKEAVRNANILLSIDDDDGENDRNYAFDESSIFTYSEEQQAKERREELVEYSKLLQGFGLSFNELAAVSPKHADSRKTAFQIAQIIAETPEFTMHLMENKRLPMKQLEDIVEVSRKTIERHRKYIIAVTLLLNNDFTYIKEYVKGELI</sequence>
<comment type="subunit">
    <text evidence="6">Interacts with RsgI.</text>
</comment>
<evidence type="ECO:0000313" key="9">
    <source>
        <dbReference type="Proteomes" id="UP001596071"/>
    </source>
</evidence>
<dbReference type="PANTHER" id="PTHR30385">
    <property type="entry name" value="SIGMA FACTOR F FLAGELLAR"/>
    <property type="match status" value="1"/>
</dbReference>
<dbReference type="EMBL" id="JBHSNP010000010">
    <property type="protein sequence ID" value="MFC5602865.1"/>
    <property type="molecule type" value="Genomic_DNA"/>
</dbReference>
<comment type="subcellular location">
    <subcellularLocation>
        <location evidence="6">Cytoplasm</location>
    </subcellularLocation>
</comment>
<comment type="function">
    <text evidence="6">Sigma factors are initiation factors that promote the attachment of RNA polymerase to specific initiation sites and are then released.</text>
</comment>
<feature type="short sequence motif" description="Polymerase core binding" evidence="6">
    <location>
        <begin position="62"/>
        <end position="75"/>
    </location>
</feature>
<keyword evidence="9" id="KW-1185">Reference proteome</keyword>
<evidence type="ECO:0000259" key="7">
    <source>
        <dbReference type="Pfam" id="PF04542"/>
    </source>
</evidence>
<keyword evidence="3 6" id="KW-0731">Sigma factor</keyword>
<keyword evidence="6" id="KW-0346">Stress response</keyword>
<evidence type="ECO:0000256" key="5">
    <source>
        <dbReference type="ARBA" id="ARBA00023163"/>
    </source>
</evidence>
<evidence type="ECO:0000256" key="6">
    <source>
        <dbReference type="HAMAP-Rule" id="MF_02064"/>
    </source>
</evidence>
<name>A0ABW0TY23_9BACL</name>
<evidence type="ECO:0000313" key="8">
    <source>
        <dbReference type="EMBL" id="MFC5602865.1"/>
    </source>
</evidence>
<dbReference type="HAMAP" id="MF_02064">
    <property type="entry name" value="Sigma70_SigI"/>
    <property type="match status" value="1"/>
</dbReference>
<dbReference type="NCBIfam" id="TIGR02895">
    <property type="entry name" value="spore_sigI"/>
    <property type="match status" value="1"/>
</dbReference>
<accession>A0ABW0TY23</accession>
<comment type="activity regulation">
    <text evidence="6">Negatively regulated by the anti-sigma-I factor RsgI.</text>
</comment>
<keyword evidence="4 6" id="KW-0238">DNA-binding</keyword>
<dbReference type="Proteomes" id="UP001596071">
    <property type="component" value="Unassembled WGS sequence"/>
</dbReference>
<comment type="similarity">
    <text evidence="6">Belongs to the sigma-70 factor family. SigI subfamily.</text>
</comment>
<dbReference type="RefSeq" id="WP_381443087.1">
    <property type="nucleotide sequence ID" value="NZ_JBHSNP010000010.1"/>
</dbReference>
<evidence type="ECO:0000256" key="4">
    <source>
        <dbReference type="ARBA" id="ARBA00023125"/>
    </source>
</evidence>
<dbReference type="Gene3D" id="1.10.1740.10">
    <property type="match status" value="1"/>
</dbReference>
<dbReference type="PIRSF" id="PIRSF038953">
    <property type="entry name" value="SigI"/>
    <property type="match status" value="1"/>
</dbReference>
<dbReference type="InterPro" id="IPR014244">
    <property type="entry name" value="RNA_pol_sigma-I"/>
</dbReference>
<reference evidence="9" key="1">
    <citation type="journal article" date="2019" name="Int. J. Syst. Evol. Microbiol.">
        <title>The Global Catalogue of Microorganisms (GCM) 10K type strain sequencing project: providing services to taxonomists for standard genome sequencing and annotation.</title>
        <authorList>
            <consortium name="The Broad Institute Genomics Platform"/>
            <consortium name="The Broad Institute Genome Sequencing Center for Infectious Disease"/>
            <person name="Wu L."/>
            <person name="Ma J."/>
        </authorList>
    </citation>
    <scope>NUCLEOTIDE SEQUENCE [LARGE SCALE GENOMIC DNA]</scope>
    <source>
        <strain evidence="9">KACC 11299</strain>
    </source>
</reference>
<dbReference type="PANTHER" id="PTHR30385:SF6">
    <property type="entry name" value="RNA POLYMERASE SIGMA FACTOR SIGI"/>
    <property type="match status" value="1"/>
</dbReference>
<evidence type="ECO:0000256" key="2">
    <source>
        <dbReference type="ARBA" id="ARBA00023015"/>
    </source>
</evidence>
<protein>
    <recommendedName>
        <fullName evidence="6">RNA polymerase sigma factor SigI</fullName>
    </recommendedName>
</protein>
<evidence type="ECO:0000256" key="1">
    <source>
        <dbReference type="ARBA" id="ARBA00022490"/>
    </source>
</evidence>
<dbReference type="InterPro" id="IPR007627">
    <property type="entry name" value="RNA_pol_sigma70_r2"/>
</dbReference>
<feature type="domain" description="RNA polymerase sigma-70 region 2" evidence="7">
    <location>
        <begin position="59"/>
        <end position="106"/>
    </location>
</feature>
<feature type="DNA-binding region" description="H-T-H motif" evidence="6">
    <location>
        <begin position="206"/>
        <end position="225"/>
    </location>
</feature>
<comment type="caution">
    <text evidence="8">The sequence shown here is derived from an EMBL/GenBank/DDBJ whole genome shotgun (WGS) entry which is preliminary data.</text>
</comment>
<dbReference type="Pfam" id="PF04542">
    <property type="entry name" value="Sigma70_r2"/>
    <property type="match status" value="1"/>
</dbReference>